<name>A0ABS3GYC1_9ENTE</name>
<accession>A0ABS3GYC1</accession>
<protein>
    <submittedName>
        <fullName evidence="3">Uncharacterized protein</fullName>
    </submittedName>
</protein>
<keyword evidence="2" id="KW-0732">Signal</keyword>
<feature type="region of interest" description="Disordered" evidence="1">
    <location>
        <begin position="23"/>
        <end position="72"/>
    </location>
</feature>
<dbReference type="EMBL" id="JAFLWD010000017">
    <property type="protein sequence ID" value="MBO0440261.1"/>
    <property type="molecule type" value="Genomic_DNA"/>
</dbReference>
<reference evidence="3 4" key="1">
    <citation type="submission" date="2021-03" db="EMBL/GenBank/DDBJ databases">
        <title>Enterococcal diversity collection.</title>
        <authorList>
            <person name="Gilmore M.S."/>
            <person name="Schwartzman J."/>
            <person name="Van Tyne D."/>
            <person name="Martin M."/>
            <person name="Earl A.M."/>
            <person name="Manson A.L."/>
            <person name="Straub T."/>
            <person name="Salamzade R."/>
            <person name="Saavedra J."/>
            <person name="Lebreton F."/>
            <person name="Prichula J."/>
            <person name="Schaufler K."/>
            <person name="Gaca A."/>
            <person name="Sgardioli B."/>
            <person name="Wagenaar J."/>
            <person name="Strong T."/>
        </authorList>
    </citation>
    <scope>NUCLEOTIDE SEQUENCE [LARGE SCALE GENOMIC DNA]</scope>
    <source>
        <strain evidence="3 4">DIV0869a</strain>
    </source>
</reference>
<gene>
    <name evidence="3" type="ORF">JZO69_07815</name>
</gene>
<organism evidence="3 4">
    <name type="scientific">Candidatus Enterococcus ikei</name>
    <dbReference type="NCBI Taxonomy" id="2815326"/>
    <lineage>
        <taxon>Bacteria</taxon>
        <taxon>Bacillati</taxon>
        <taxon>Bacillota</taxon>
        <taxon>Bacilli</taxon>
        <taxon>Lactobacillales</taxon>
        <taxon>Enterococcaceae</taxon>
        <taxon>Enterococcus</taxon>
    </lineage>
</organism>
<evidence type="ECO:0000256" key="1">
    <source>
        <dbReference type="SAM" id="MobiDB-lite"/>
    </source>
</evidence>
<dbReference type="RefSeq" id="WP_207112329.1">
    <property type="nucleotide sequence ID" value="NZ_JAFLWD010000017.1"/>
</dbReference>
<sequence>MKKFVFCLVALTLALPITSFAEETPSTSEASTIETSSVETTQDSEKDDQATVNSTVSSTESSDSAETSSTTQNAYGDLISTTLVVFQGEKVTAEMLNQDGGYHGAAFQDLKLVDEASTDKLAKI</sequence>
<dbReference type="Proteomes" id="UP000664632">
    <property type="component" value="Unassembled WGS sequence"/>
</dbReference>
<evidence type="ECO:0000313" key="3">
    <source>
        <dbReference type="EMBL" id="MBO0440261.1"/>
    </source>
</evidence>
<evidence type="ECO:0000313" key="4">
    <source>
        <dbReference type="Proteomes" id="UP000664632"/>
    </source>
</evidence>
<proteinExistence type="predicted"/>
<feature type="chain" id="PRO_5047172144" evidence="2">
    <location>
        <begin position="22"/>
        <end position="124"/>
    </location>
</feature>
<evidence type="ECO:0000256" key="2">
    <source>
        <dbReference type="SAM" id="SignalP"/>
    </source>
</evidence>
<feature type="compositionally biased region" description="Low complexity" evidence="1">
    <location>
        <begin position="50"/>
        <end position="71"/>
    </location>
</feature>
<feature type="signal peptide" evidence="2">
    <location>
        <begin position="1"/>
        <end position="21"/>
    </location>
</feature>
<keyword evidence="4" id="KW-1185">Reference proteome</keyword>
<feature type="compositionally biased region" description="Low complexity" evidence="1">
    <location>
        <begin position="23"/>
        <end position="41"/>
    </location>
</feature>
<comment type="caution">
    <text evidence="3">The sequence shown here is derived from an EMBL/GenBank/DDBJ whole genome shotgun (WGS) entry which is preliminary data.</text>
</comment>